<organism evidence="5 6">
    <name type="scientific">Colletotrichum fioriniae PJ7</name>
    <dbReference type="NCBI Taxonomy" id="1445577"/>
    <lineage>
        <taxon>Eukaryota</taxon>
        <taxon>Fungi</taxon>
        <taxon>Dikarya</taxon>
        <taxon>Ascomycota</taxon>
        <taxon>Pezizomycotina</taxon>
        <taxon>Sordariomycetes</taxon>
        <taxon>Hypocreomycetidae</taxon>
        <taxon>Glomerellales</taxon>
        <taxon>Glomerellaceae</taxon>
        <taxon>Colletotrichum</taxon>
        <taxon>Colletotrichum acutatum species complex</taxon>
    </lineage>
</organism>
<proteinExistence type="predicted"/>
<reference evidence="5 6" key="1">
    <citation type="submission" date="2014-02" db="EMBL/GenBank/DDBJ databases">
        <title>The genome sequence of Colletotrichum fioriniae PJ7.</title>
        <authorList>
            <person name="Baroncelli R."/>
            <person name="Thon M.R."/>
        </authorList>
    </citation>
    <scope>NUCLEOTIDE SEQUENCE [LARGE SCALE GENOMIC DNA]</scope>
    <source>
        <strain evidence="5 6">PJ7</strain>
    </source>
</reference>
<dbReference type="EMBL" id="JARH01000901">
    <property type="protein sequence ID" value="EXF75432.1"/>
    <property type="molecule type" value="Genomic_DNA"/>
</dbReference>
<keyword evidence="2" id="KW-0863">Zinc-finger</keyword>
<protein>
    <recommendedName>
        <fullName evidence="4">Heterokaryon incompatibility domain-containing protein</fullName>
    </recommendedName>
</protein>
<dbReference type="Gene3D" id="3.30.60.90">
    <property type="match status" value="1"/>
</dbReference>
<comment type="caution">
    <text evidence="5">The sequence shown here is derived from an EMBL/GenBank/DDBJ whole genome shotgun (WGS) entry which is preliminary data.</text>
</comment>
<dbReference type="InterPro" id="IPR043145">
    <property type="entry name" value="Znf_ZZ_sf"/>
</dbReference>
<evidence type="ECO:0000313" key="5">
    <source>
        <dbReference type="EMBL" id="EXF75432.1"/>
    </source>
</evidence>
<evidence type="ECO:0000256" key="1">
    <source>
        <dbReference type="ARBA" id="ARBA00022723"/>
    </source>
</evidence>
<feature type="domain" description="Heterokaryon incompatibility" evidence="4">
    <location>
        <begin position="262"/>
        <end position="414"/>
    </location>
</feature>
<dbReference type="SUPFAM" id="SSF57850">
    <property type="entry name" value="RING/U-box"/>
    <property type="match status" value="1"/>
</dbReference>
<dbReference type="HOGENOM" id="CLU_627862_0_0_1"/>
<evidence type="ECO:0000256" key="2">
    <source>
        <dbReference type="ARBA" id="ARBA00022771"/>
    </source>
</evidence>
<dbReference type="OrthoDB" id="4850855at2759"/>
<dbReference type="Pfam" id="PF06985">
    <property type="entry name" value="HET"/>
    <property type="match status" value="1"/>
</dbReference>
<sequence length="437" mass="49586">MTKSISPNRDICLVWGGRFKARHVLPLRERATQELHDSNVECANPSNELQDSLRNRIALESPIHSAATCDGCEKLSNDPDDYDLISGLRYWCLNCETTQADFCSTCVLFPGQGIDHDPAHRLVQVQPTSPPEGLKWPPDDDEEVTIRIRKQWRDWLNISIVSDLATKEEFEMRGEKYVRRGQNAADVEKEMLVGPSICKKIFSRKELIRPDIYQAQSGDPFLAAWSHKMPVNEITSKKKKEGLGQEFSRVYLKETKGIEGRYAALSYCWGSGRPGLITTKDNYREHQDFGILISNLPETIRDAFHAARMLGLDYLWVDRLCIVQDSVEDWAHEAAFMCAVYSGATLTLSADGSNSATQGLFQSDQTLSALEYRTYHDPGGDDLVYIKRPSHASLSGRASDMTQPIDQRGWTMQERLMSPRVLHFTQEEMVWECNTLT</sequence>
<keyword evidence="6" id="KW-1185">Reference proteome</keyword>
<gene>
    <name evidence="5" type="ORF">CFIO01_13653</name>
</gene>
<dbReference type="AlphaFoldDB" id="A0A010Q6I6"/>
<dbReference type="PANTHER" id="PTHR33112">
    <property type="entry name" value="DOMAIN PROTEIN, PUTATIVE-RELATED"/>
    <property type="match status" value="1"/>
</dbReference>
<dbReference type="eggNOG" id="ENOG502R7VZ">
    <property type="taxonomic scope" value="Eukaryota"/>
</dbReference>
<dbReference type="PANTHER" id="PTHR33112:SF16">
    <property type="entry name" value="HETEROKARYON INCOMPATIBILITY DOMAIN-CONTAINING PROTEIN"/>
    <property type="match status" value="1"/>
</dbReference>
<dbReference type="GO" id="GO:0008270">
    <property type="term" value="F:zinc ion binding"/>
    <property type="evidence" value="ECO:0007669"/>
    <property type="project" value="UniProtKB-KW"/>
</dbReference>
<accession>A0A010Q6I6</accession>
<dbReference type="InterPro" id="IPR010730">
    <property type="entry name" value="HET"/>
</dbReference>
<feature type="non-terminal residue" evidence="5">
    <location>
        <position position="437"/>
    </location>
</feature>
<keyword evidence="3" id="KW-0862">Zinc</keyword>
<evidence type="ECO:0000259" key="4">
    <source>
        <dbReference type="Pfam" id="PF06985"/>
    </source>
</evidence>
<name>A0A010Q6I6_9PEZI</name>
<keyword evidence="1" id="KW-0479">Metal-binding</keyword>
<dbReference type="STRING" id="1445577.A0A010Q6I6"/>
<dbReference type="Proteomes" id="UP000020467">
    <property type="component" value="Unassembled WGS sequence"/>
</dbReference>
<evidence type="ECO:0000256" key="3">
    <source>
        <dbReference type="ARBA" id="ARBA00022833"/>
    </source>
</evidence>
<evidence type="ECO:0000313" key="6">
    <source>
        <dbReference type="Proteomes" id="UP000020467"/>
    </source>
</evidence>
<dbReference type="KEGG" id="cfj:CFIO01_13653"/>